<feature type="domain" description="Myb-like" evidence="8">
    <location>
        <begin position="635"/>
        <end position="685"/>
    </location>
</feature>
<dbReference type="InterPro" id="IPR007526">
    <property type="entry name" value="SWIRM"/>
</dbReference>
<evidence type="ECO:0000256" key="3">
    <source>
        <dbReference type="ARBA" id="ARBA00023163"/>
    </source>
</evidence>
<dbReference type="PROSITE" id="PS52032">
    <property type="entry name" value="MARR_BRCT_CHROMO"/>
    <property type="match status" value="1"/>
</dbReference>
<feature type="region of interest" description="Disordered" evidence="7">
    <location>
        <begin position="810"/>
        <end position="845"/>
    </location>
</feature>
<feature type="domain" description="SWIRM" evidence="9">
    <location>
        <begin position="351"/>
        <end position="448"/>
    </location>
</feature>
<dbReference type="PANTHER" id="PTHR12802">
    <property type="entry name" value="SWI/SNF COMPLEX-RELATED"/>
    <property type="match status" value="1"/>
</dbReference>
<dbReference type="GO" id="GO:0003677">
    <property type="term" value="F:DNA binding"/>
    <property type="evidence" value="ECO:0007669"/>
    <property type="project" value="UniProtKB-KW"/>
</dbReference>
<dbReference type="Gene3D" id="1.10.10.10">
    <property type="entry name" value="Winged helix-like DNA-binding domain superfamily/Winged helix DNA-binding domain"/>
    <property type="match status" value="1"/>
</dbReference>
<comment type="similarity">
    <text evidence="5">Belongs to the SMARCC family.</text>
</comment>
<feature type="compositionally biased region" description="Low complexity" evidence="7">
    <location>
        <begin position="146"/>
        <end position="157"/>
    </location>
</feature>
<dbReference type="InterPro" id="IPR032451">
    <property type="entry name" value="SMARCC_C"/>
</dbReference>
<evidence type="ECO:0000256" key="7">
    <source>
        <dbReference type="SAM" id="MobiDB-lite"/>
    </source>
</evidence>
<dbReference type="InterPro" id="IPR032448">
    <property type="entry name" value="SWIRM-assoc"/>
</dbReference>
<keyword evidence="1" id="KW-0805">Transcription regulation</keyword>
<dbReference type="CDD" id="cd00167">
    <property type="entry name" value="SANT"/>
    <property type="match status" value="1"/>
</dbReference>
<dbReference type="FunFam" id="1.10.10.60:FF:000014">
    <property type="entry name" value="SWI/SNF complex subunit SMARCC2 isoform C"/>
    <property type="match status" value="1"/>
</dbReference>
<dbReference type="GO" id="GO:0045893">
    <property type="term" value="P:positive regulation of DNA-templated transcription"/>
    <property type="evidence" value="ECO:0007669"/>
    <property type="project" value="TreeGrafter"/>
</dbReference>
<feature type="compositionally biased region" description="Low complexity" evidence="7">
    <location>
        <begin position="174"/>
        <end position="186"/>
    </location>
</feature>
<feature type="region of interest" description="Disordered" evidence="7">
    <location>
        <begin position="492"/>
        <end position="513"/>
    </location>
</feature>
<evidence type="ECO:0000256" key="1">
    <source>
        <dbReference type="ARBA" id="ARBA00023015"/>
    </source>
</evidence>
<dbReference type="PANTHER" id="PTHR12802:SF41">
    <property type="entry name" value="BRAHMA ASSOCIATED PROTEIN 155 KDA"/>
    <property type="match status" value="1"/>
</dbReference>
<dbReference type="GO" id="GO:0016514">
    <property type="term" value="C:SWI/SNF complex"/>
    <property type="evidence" value="ECO:0007669"/>
    <property type="project" value="TreeGrafter"/>
</dbReference>
<proteinExistence type="inferred from homology"/>
<organism evidence="12 13">
    <name type="scientific">Paragonimus westermani</name>
    <dbReference type="NCBI Taxonomy" id="34504"/>
    <lineage>
        <taxon>Eukaryota</taxon>
        <taxon>Metazoa</taxon>
        <taxon>Spiralia</taxon>
        <taxon>Lophotrochozoa</taxon>
        <taxon>Platyhelminthes</taxon>
        <taxon>Trematoda</taxon>
        <taxon>Digenea</taxon>
        <taxon>Plagiorchiida</taxon>
        <taxon>Troglotremata</taxon>
        <taxon>Troglotrematidae</taxon>
        <taxon>Paragonimus</taxon>
    </lineage>
</organism>
<feature type="compositionally biased region" description="Low complexity" evidence="7">
    <location>
        <begin position="1189"/>
        <end position="1206"/>
    </location>
</feature>
<dbReference type="Pfam" id="PF16495">
    <property type="entry name" value="SWIRM-assoc_1"/>
    <property type="match status" value="1"/>
</dbReference>
<dbReference type="EMBL" id="QNGE01002800">
    <property type="protein sequence ID" value="KAA3674967.1"/>
    <property type="molecule type" value="Genomic_DNA"/>
</dbReference>
<feature type="domain" description="Chromo" evidence="11">
    <location>
        <begin position="1"/>
        <end position="120"/>
    </location>
</feature>
<dbReference type="InterPro" id="IPR017884">
    <property type="entry name" value="SANT_dom"/>
</dbReference>
<dbReference type="InterPro" id="IPR009057">
    <property type="entry name" value="Homeodomain-like_sf"/>
</dbReference>
<keyword evidence="2" id="KW-0238">DNA-binding</keyword>
<dbReference type="GO" id="GO:0042393">
    <property type="term" value="F:histone binding"/>
    <property type="evidence" value="ECO:0007669"/>
    <property type="project" value="TreeGrafter"/>
</dbReference>
<feature type="compositionally biased region" description="Polar residues" evidence="7">
    <location>
        <begin position="1094"/>
        <end position="1119"/>
    </location>
</feature>
<dbReference type="Pfam" id="PF16498">
    <property type="entry name" value="SWIRM-assoc_3"/>
    <property type="match status" value="1"/>
</dbReference>
<accession>A0A5J4NHB1</accession>
<feature type="region of interest" description="Disordered" evidence="7">
    <location>
        <begin position="1223"/>
        <end position="1260"/>
    </location>
</feature>
<keyword evidence="13" id="KW-1185">Reference proteome</keyword>
<feature type="compositionally biased region" description="Basic and acidic residues" evidence="7">
    <location>
        <begin position="881"/>
        <end position="891"/>
    </location>
</feature>
<feature type="compositionally biased region" description="Polar residues" evidence="7">
    <location>
        <begin position="1149"/>
        <end position="1165"/>
    </location>
</feature>
<feature type="compositionally biased region" description="Polar residues" evidence="7">
    <location>
        <begin position="1130"/>
        <end position="1140"/>
    </location>
</feature>
<feature type="compositionally biased region" description="Low complexity" evidence="7">
    <location>
        <begin position="1061"/>
        <end position="1071"/>
    </location>
</feature>
<evidence type="ECO:0000259" key="9">
    <source>
        <dbReference type="PROSITE" id="PS50934"/>
    </source>
</evidence>
<comment type="caution">
    <text evidence="12">The sequence shown here is derived from an EMBL/GenBank/DDBJ whole genome shotgun (WGS) entry which is preliminary data.</text>
</comment>
<dbReference type="PROSITE" id="PS50934">
    <property type="entry name" value="SWIRM"/>
    <property type="match status" value="1"/>
</dbReference>
<dbReference type="FunFam" id="1.10.10.10:FF:000020">
    <property type="entry name" value="SWI/SNF complex subunit SMARCC2 isoform c"/>
    <property type="match status" value="1"/>
</dbReference>
<dbReference type="Pfam" id="PF00249">
    <property type="entry name" value="Myb_DNA-binding"/>
    <property type="match status" value="1"/>
</dbReference>
<feature type="region of interest" description="Disordered" evidence="7">
    <location>
        <begin position="880"/>
        <end position="902"/>
    </location>
</feature>
<name>A0A5J4NHB1_9TREM</name>
<evidence type="ECO:0000256" key="5">
    <source>
        <dbReference type="ARBA" id="ARBA00049655"/>
    </source>
</evidence>
<protein>
    <submittedName>
        <fullName evidence="12">SWI/SNF related-matrix-associated actin-dependent regulator of chromatin subfamily C</fullName>
    </submittedName>
</protein>
<feature type="compositionally biased region" description="Polar residues" evidence="7">
    <location>
        <begin position="492"/>
        <end position="509"/>
    </location>
</feature>
<feature type="region of interest" description="Disordered" evidence="7">
    <location>
        <begin position="145"/>
        <end position="242"/>
    </location>
</feature>
<dbReference type="SUPFAM" id="SSF46689">
    <property type="entry name" value="Homeodomain-like"/>
    <property type="match status" value="2"/>
</dbReference>
<feature type="compositionally biased region" description="Basic and acidic residues" evidence="7">
    <location>
        <begin position="810"/>
        <end position="821"/>
    </location>
</feature>
<dbReference type="PROSITE" id="PS51293">
    <property type="entry name" value="SANT"/>
    <property type="match status" value="1"/>
</dbReference>
<dbReference type="InterPro" id="IPR049898">
    <property type="entry name" value="MARR_BRCT_CHROMO"/>
</dbReference>
<reference evidence="12 13" key="1">
    <citation type="journal article" date="2019" name="Gigascience">
        <title>Whole-genome sequence of the oriental lung fluke Paragonimus westermani.</title>
        <authorList>
            <person name="Oey H."/>
            <person name="Zakrzewski M."/>
            <person name="Narain K."/>
            <person name="Devi K.R."/>
            <person name="Agatsuma T."/>
            <person name="Nawaratna S."/>
            <person name="Gobert G.N."/>
            <person name="Jones M.K."/>
            <person name="Ragan M.A."/>
            <person name="McManus D.P."/>
            <person name="Krause L."/>
        </authorList>
    </citation>
    <scope>NUCLEOTIDE SEQUENCE [LARGE SCALE GENOMIC DNA]</scope>
    <source>
        <strain evidence="12 13">IND2009</strain>
    </source>
</reference>
<evidence type="ECO:0000256" key="6">
    <source>
        <dbReference type="SAM" id="Coils"/>
    </source>
</evidence>
<feature type="domain" description="SANT" evidence="10">
    <location>
        <begin position="638"/>
        <end position="689"/>
    </location>
</feature>
<dbReference type="Proteomes" id="UP000324629">
    <property type="component" value="Unassembled WGS sequence"/>
</dbReference>
<gene>
    <name evidence="12" type="ORF">DEA37_0008046</name>
</gene>
<sequence>MNIPIVDSSADATHIIHPPPASWVGDSHEDLIAQRFRVIFQEGRGVLLHWLYSPGSYTTWYTGLQMEWPCEIQPAPYPESGRPWDVDARWLLYSDEHKEWMVEEDYLLPACGAVRPRASYAPDEFLATAAAVACTSGGSGGIPNTSSSHFSSSVSSHAIGTPDIIQKKKRRRSPSPSVSDSTSATSGHKKRRPGSTATGERGGRMSTGHGSSRKVRKEDEDEISYTGPPDVIPEEVDLSKDFDDPEPAHKVTAVISATNGLPSASIAASRSSRIGPSASELSSGKSILFDLDDDNDTGDGVVGGSNTGVHDTHSGGGGFVVGDSLVGDESRQARSVSAHADLSVTEQAHCIVIPSYSAWFDYNAIHGIERRALPEFFNGQNKSKTPEVYLAYRNFMIDTYRLNPQEYLTFTACRRNLTGDVCAILRVHAFLEQWGLINYQVTAPLVASASSGASEAARLAVAASLGPPSTAHFHVLADSASGLQPIGTQNQTAMASVTTGQQPQQSSIADSSVVDVSKTSNVTGKEGIDSSLPGNGPFRADTQIIDGSAASAISVQPSTPLSNSVLMNGTSAGAGPAKFTSTVGDPSLRTDQYLNSPGTVRLVCSSSAAVDTKPTTNTGTDVTAPGNLGTNPTLLKGASQGGWTDQETLLLLEALELYRDDWNKVAEHVGSRTQEECILHFLRLPIEDAYLEGADPILNLTALANASHPTPPFSKAANPILATVAFLAAAVDPRVAAAAAQAALTEYAKMRDEVPAGLLLEHKARVEAAVRLGQSVDPSKFGLEEVGGGKSLELGKKTADLEAVSVCRKSAESAEETDSKESVVGSEPAESKLETEPVSDAKPTEVTKVEPMECESEDSVFEAKSEVSIACDTTASASEVTAEKERVREVTEPLDASETEPMKDAAEPMEEAGLEHNVSCVDPPSTANVDETKDSPKSCLPPNPDSMGTAAACALAAAATKARHLASVEEKRIKGLVAQLVETQLKKLDIKLKQIQELEAIMEREYEMIEQMRQQLLQERQLFHMEVIKTMENRARDLVLQQQQQHQRALQLQQQQQALVQQQQQQQQHPPNYAPPLGPYPVAQSPHHHISGHLSANNPVSTGPLPQTVYPSPSNQNTADPRLVTPSPSPTTLHVSSDNQPAAPPLVYPQSSASEHTSPTPTQVVQHHPGDSQATQPAPSLSTETSNDSWSGASYSTASNSHSSAAQLVDQRKDLRIEQAPCTTAAFTQSDQPLKSNSRIDLSPTHPLSSTQRENDTSLSFSHVTPVDSCAVVEPPTPLDNIQNNAVIDSRSKIDDMADNAIVSPTQLPANASKEDTSKTMTRSDEAAST</sequence>
<feature type="region of interest" description="Disordered" evidence="7">
    <location>
        <begin position="1061"/>
        <end position="1207"/>
    </location>
</feature>
<dbReference type="Gene3D" id="1.10.10.60">
    <property type="entry name" value="Homeodomain-like"/>
    <property type="match status" value="1"/>
</dbReference>
<feature type="compositionally biased region" description="Basic and acidic residues" evidence="7">
    <location>
        <begin position="1313"/>
        <end position="1330"/>
    </location>
</feature>
<dbReference type="SMART" id="SM00717">
    <property type="entry name" value="SANT"/>
    <property type="match status" value="1"/>
</dbReference>
<dbReference type="Pfam" id="PF04433">
    <property type="entry name" value="SWIRM"/>
    <property type="match status" value="1"/>
</dbReference>
<keyword evidence="6" id="KW-0175">Coiled coil</keyword>
<evidence type="ECO:0000259" key="8">
    <source>
        <dbReference type="PROSITE" id="PS50090"/>
    </source>
</evidence>
<dbReference type="InterPro" id="IPR001005">
    <property type="entry name" value="SANT/Myb"/>
</dbReference>
<evidence type="ECO:0000259" key="10">
    <source>
        <dbReference type="PROSITE" id="PS51293"/>
    </source>
</evidence>
<feature type="region of interest" description="Disordered" evidence="7">
    <location>
        <begin position="920"/>
        <end position="943"/>
    </location>
</feature>
<evidence type="ECO:0000256" key="2">
    <source>
        <dbReference type="ARBA" id="ARBA00023125"/>
    </source>
</evidence>
<dbReference type="InterPro" id="IPR036388">
    <property type="entry name" value="WH-like_DNA-bd_sf"/>
</dbReference>
<keyword evidence="4" id="KW-0539">Nucleus</keyword>
<feature type="coiled-coil region" evidence="6">
    <location>
        <begin position="978"/>
        <end position="1019"/>
    </location>
</feature>
<feature type="compositionally biased region" description="Polar residues" evidence="7">
    <location>
        <begin position="1172"/>
        <end position="1188"/>
    </location>
</feature>
<feature type="region of interest" description="Disordered" evidence="7">
    <location>
        <begin position="1301"/>
        <end position="1330"/>
    </location>
</feature>
<evidence type="ECO:0000256" key="4">
    <source>
        <dbReference type="ARBA" id="ARBA00023242"/>
    </source>
</evidence>
<evidence type="ECO:0000259" key="11">
    <source>
        <dbReference type="PROSITE" id="PS52032"/>
    </source>
</evidence>
<evidence type="ECO:0000313" key="12">
    <source>
        <dbReference type="EMBL" id="KAA3674967.1"/>
    </source>
</evidence>
<evidence type="ECO:0000313" key="13">
    <source>
        <dbReference type="Proteomes" id="UP000324629"/>
    </source>
</evidence>
<keyword evidence="3" id="KW-0804">Transcription</keyword>
<dbReference type="PROSITE" id="PS50090">
    <property type="entry name" value="MYB_LIKE"/>
    <property type="match status" value="1"/>
</dbReference>